<sequence>QPSIQTTVETISVNFNQIMNCAGSTTGGIYLWYDQFGTTDLGMNTFINNRRTSPQPNDKKRDAHIYKLSGVSLPDSTQYFKIAFQGSKSNQPLSVFFEIDEDQEQGYFSLSTISGECWDTSLGLELFPGCICQPLGQPSGCICTSTVHPTDCACPPDDPNYQQDKCDFYKLPTCSGVSDPDQCRCSTSNYPLDCLCPLDDLDTTYTQTLCLAERQYAQLPLCISDTTTPTGGCKCTSDNHPTDCTCPIDDSDYSQEQCLEDKYPITPDKCSSITATTPEVDCA</sequence>
<evidence type="ECO:0000313" key="1">
    <source>
        <dbReference type="EMBL" id="KAA6363317.1"/>
    </source>
</evidence>
<dbReference type="AlphaFoldDB" id="A0A5J4TYI5"/>
<reference evidence="1 2" key="1">
    <citation type="submission" date="2019-03" db="EMBL/GenBank/DDBJ databases">
        <title>Single cell metagenomics reveals metabolic interactions within the superorganism composed of flagellate Streblomastix strix and complex community of Bacteroidetes bacteria on its surface.</title>
        <authorList>
            <person name="Treitli S.C."/>
            <person name="Kolisko M."/>
            <person name="Husnik F."/>
            <person name="Keeling P."/>
            <person name="Hampl V."/>
        </authorList>
    </citation>
    <scope>NUCLEOTIDE SEQUENCE [LARGE SCALE GENOMIC DNA]</scope>
    <source>
        <strain evidence="1">ST1C</strain>
    </source>
</reference>
<gene>
    <name evidence="1" type="ORF">EZS28_041156</name>
</gene>
<proteinExistence type="predicted"/>
<protein>
    <submittedName>
        <fullName evidence="1">Uncharacterized protein</fullName>
    </submittedName>
</protein>
<comment type="caution">
    <text evidence="1">The sequence shown here is derived from an EMBL/GenBank/DDBJ whole genome shotgun (WGS) entry which is preliminary data.</text>
</comment>
<feature type="non-terminal residue" evidence="1">
    <location>
        <position position="1"/>
    </location>
</feature>
<dbReference type="Proteomes" id="UP000324800">
    <property type="component" value="Unassembled WGS sequence"/>
</dbReference>
<organism evidence="1 2">
    <name type="scientific">Streblomastix strix</name>
    <dbReference type="NCBI Taxonomy" id="222440"/>
    <lineage>
        <taxon>Eukaryota</taxon>
        <taxon>Metamonada</taxon>
        <taxon>Preaxostyla</taxon>
        <taxon>Oxymonadida</taxon>
        <taxon>Streblomastigidae</taxon>
        <taxon>Streblomastix</taxon>
    </lineage>
</organism>
<evidence type="ECO:0000313" key="2">
    <source>
        <dbReference type="Proteomes" id="UP000324800"/>
    </source>
</evidence>
<dbReference type="OrthoDB" id="406708at2759"/>
<dbReference type="EMBL" id="SNRW01023071">
    <property type="protein sequence ID" value="KAA6363317.1"/>
    <property type="molecule type" value="Genomic_DNA"/>
</dbReference>
<accession>A0A5J4TYI5</accession>
<name>A0A5J4TYI5_9EUKA</name>